<sequence length="256" mass="28306">MASYKKRGYKPKNKKEQEEQIHEESTTAEVFDTLDEKASKTEEFVSKNQNIIIGLIAIIAVSVLGYLGYQNFILEPKEKEASEEMHQAQLFFDNAINSTGKAQDSIFKLAINGGNAKLGFADIASNYSGTKTAALANYYAGISYLNIGEYQEAINYLDKFDLDDEVIAPMAKASIGDAFLQINQPDEALGYFEQAIKLSNNSFTTPKFLMKAAITALDINEPKKALAYLERINQEFPDASEAKRAKALTGRAQGLL</sequence>
<dbReference type="InterPro" id="IPR019734">
    <property type="entry name" value="TPR_rpt"/>
</dbReference>
<evidence type="ECO:0000313" key="4">
    <source>
        <dbReference type="EMBL" id="GGE28137.1"/>
    </source>
</evidence>
<feature type="compositionally biased region" description="Basic and acidic residues" evidence="2">
    <location>
        <begin position="14"/>
        <end position="25"/>
    </location>
</feature>
<dbReference type="PROSITE" id="PS50005">
    <property type="entry name" value="TPR"/>
    <property type="match status" value="1"/>
</dbReference>
<evidence type="ECO:0000256" key="1">
    <source>
        <dbReference type="PROSITE-ProRule" id="PRU00339"/>
    </source>
</evidence>
<evidence type="ECO:0000256" key="3">
    <source>
        <dbReference type="SAM" id="Phobius"/>
    </source>
</evidence>
<protein>
    <recommendedName>
        <fullName evidence="6">Tetratricopeptide repeat-containing protein</fullName>
    </recommendedName>
</protein>
<accession>A0ABQ1SET0</accession>
<dbReference type="Gene3D" id="1.25.40.10">
    <property type="entry name" value="Tetratricopeptide repeat domain"/>
    <property type="match status" value="1"/>
</dbReference>
<proteinExistence type="predicted"/>
<feature type="compositionally biased region" description="Basic residues" evidence="2">
    <location>
        <begin position="1"/>
        <end position="13"/>
    </location>
</feature>
<dbReference type="SUPFAM" id="SSF48452">
    <property type="entry name" value="TPR-like"/>
    <property type="match status" value="1"/>
</dbReference>
<dbReference type="Proteomes" id="UP000599179">
    <property type="component" value="Unassembled WGS sequence"/>
</dbReference>
<dbReference type="InterPro" id="IPR011990">
    <property type="entry name" value="TPR-like_helical_dom_sf"/>
</dbReference>
<dbReference type="EMBL" id="BMGM01000002">
    <property type="protein sequence ID" value="GGE28137.1"/>
    <property type="molecule type" value="Genomic_DNA"/>
</dbReference>
<evidence type="ECO:0000313" key="5">
    <source>
        <dbReference type="Proteomes" id="UP000599179"/>
    </source>
</evidence>
<feature type="repeat" description="TPR" evidence="1">
    <location>
        <begin position="169"/>
        <end position="202"/>
    </location>
</feature>
<keyword evidence="3" id="KW-1133">Transmembrane helix</keyword>
<gene>
    <name evidence="4" type="ORF">GCM10010832_06070</name>
</gene>
<dbReference type="Pfam" id="PF13174">
    <property type="entry name" value="TPR_6"/>
    <property type="match status" value="1"/>
</dbReference>
<keyword evidence="5" id="KW-1185">Reference proteome</keyword>
<evidence type="ECO:0008006" key="6">
    <source>
        <dbReference type="Google" id="ProtNLM"/>
    </source>
</evidence>
<dbReference type="RefSeq" id="WP_188457616.1">
    <property type="nucleotide sequence ID" value="NZ_BMGM01000002.1"/>
</dbReference>
<feature type="region of interest" description="Disordered" evidence="2">
    <location>
        <begin position="1"/>
        <end position="26"/>
    </location>
</feature>
<evidence type="ECO:0000256" key="2">
    <source>
        <dbReference type="SAM" id="MobiDB-lite"/>
    </source>
</evidence>
<keyword evidence="3" id="KW-0812">Transmembrane</keyword>
<organism evidence="4 5">
    <name type="scientific">Psychroflexus planctonicus</name>
    <dbReference type="NCBI Taxonomy" id="1526575"/>
    <lineage>
        <taxon>Bacteria</taxon>
        <taxon>Pseudomonadati</taxon>
        <taxon>Bacteroidota</taxon>
        <taxon>Flavobacteriia</taxon>
        <taxon>Flavobacteriales</taxon>
        <taxon>Flavobacteriaceae</taxon>
        <taxon>Psychroflexus</taxon>
    </lineage>
</organism>
<name>A0ABQ1SET0_9FLAO</name>
<feature type="transmembrane region" description="Helical" evidence="3">
    <location>
        <begin position="50"/>
        <end position="69"/>
    </location>
</feature>
<keyword evidence="3" id="KW-0472">Membrane</keyword>
<reference evidence="5" key="1">
    <citation type="journal article" date="2019" name="Int. J. Syst. Evol. Microbiol.">
        <title>The Global Catalogue of Microorganisms (GCM) 10K type strain sequencing project: providing services to taxonomists for standard genome sequencing and annotation.</title>
        <authorList>
            <consortium name="The Broad Institute Genomics Platform"/>
            <consortium name="The Broad Institute Genome Sequencing Center for Infectious Disease"/>
            <person name="Wu L."/>
            <person name="Ma J."/>
        </authorList>
    </citation>
    <scope>NUCLEOTIDE SEQUENCE [LARGE SCALE GENOMIC DNA]</scope>
    <source>
        <strain evidence="5">CGMCC 1.12931</strain>
    </source>
</reference>
<dbReference type="Pfam" id="PF14559">
    <property type="entry name" value="TPR_19"/>
    <property type="match status" value="1"/>
</dbReference>
<comment type="caution">
    <text evidence="4">The sequence shown here is derived from an EMBL/GenBank/DDBJ whole genome shotgun (WGS) entry which is preliminary data.</text>
</comment>
<dbReference type="SMART" id="SM00028">
    <property type="entry name" value="TPR"/>
    <property type="match status" value="2"/>
</dbReference>
<keyword evidence="1" id="KW-0802">TPR repeat</keyword>